<evidence type="ECO:0000256" key="1">
    <source>
        <dbReference type="SAM" id="SignalP"/>
    </source>
</evidence>
<reference evidence="3" key="1">
    <citation type="journal article" date="2017" name="Genome Biol.">
        <title>Comparative genomics reveals high biological diversity and specific adaptations in the industrially and medically important fungal genus Aspergillus.</title>
        <authorList>
            <person name="de Vries R.P."/>
            <person name="Riley R."/>
            <person name="Wiebenga A."/>
            <person name="Aguilar-Osorio G."/>
            <person name="Amillis S."/>
            <person name="Uchima C.A."/>
            <person name="Anderluh G."/>
            <person name="Asadollahi M."/>
            <person name="Askin M."/>
            <person name="Barry K."/>
            <person name="Battaglia E."/>
            <person name="Bayram O."/>
            <person name="Benocci T."/>
            <person name="Braus-Stromeyer S.A."/>
            <person name="Caldana C."/>
            <person name="Canovas D."/>
            <person name="Cerqueira G.C."/>
            <person name="Chen F."/>
            <person name="Chen W."/>
            <person name="Choi C."/>
            <person name="Clum A."/>
            <person name="Dos Santos R.A."/>
            <person name="Damasio A.R."/>
            <person name="Diallinas G."/>
            <person name="Emri T."/>
            <person name="Fekete E."/>
            <person name="Flipphi M."/>
            <person name="Freyberg S."/>
            <person name="Gallo A."/>
            <person name="Gournas C."/>
            <person name="Habgood R."/>
            <person name="Hainaut M."/>
            <person name="Harispe M.L."/>
            <person name="Henrissat B."/>
            <person name="Hilden K.S."/>
            <person name="Hope R."/>
            <person name="Hossain A."/>
            <person name="Karabika E."/>
            <person name="Karaffa L."/>
            <person name="Karanyi Z."/>
            <person name="Krasevec N."/>
            <person name="Kuo A."/>
            <person name="Kusch H."/>
            <person name="LaButti K."/>
            <person name="Lagendijk E.L."/>
            <person name="Lapidus A."/>
            <person name="Levasseur A."/>
            <person name="Lindquist E."/>
            <person name="Lipzen A."/>
            <person name="Logrieco A.F."/>
            <person name="MacCabe A."/>
            <person name="Maekelae M.R."/>
            <person name="Malavazi I."/>
            <person name="Melin P."/>
            <person name="Meyer V."/>
            <person name="Mielnichuk N."/>
            <person name="Miskei M."/>
            <person name="Molnar A.P."/>
            <person name="Mule G."/>
            <person name="Ngan C.Y."/>
            <person name="Orejas M."/>
            <person name="Orosz E."/>
            <person name="Ouedraogo J.P."/>
            <person name="Overkamp K.M."/>
            <person name="Park H.-S."/>
            <person name="Perrone G."/>
            <person name="Piumi F."/>
            <person name="Punt P.J."/>
            <person name="Ram A.F."/>
            <person name="Ramon A."/>
            <person name="Rauscher S."/>
            <person name="Record E."/>
            <person name="Riano-Pachon D.M."/>
            <person name="Robert V."/>
            <person name="Roehrig J."/>
            <person name="Ruller R."/>
            <person name="Salamov A."/>
            <person name="Salih N.S."/>
            <person name="Samson R.A."/>
            <person name="Sandor E."/>
            <person name="Sanguinetti M."/>
            <person name="Schuetze T."/>
            <person name="Sepcic K."/>
            <person name="Shelest E."/>
            <person name="Sherlock G."/>
            <person name="Sophianopoulou V."/>
            <person name="Squina F.M."/>
            <person name="Sun H."/>
            <person name="Susca A."/>
            <person name="Todd R.B."/>
            <person name="Tsang A."/>
            <person name="Unkles S.E."/>
            <person name="van de Wiele N."/>
            <person name="van Rossen-Uffink D."/>
            <person name="Oliveira J.V."/>
            <person name="Vesth T.C."/>
            <person name="Visser J."/>
            <person name="Yu J.-H."/>
            <person name="Zhou M."/>
            <person name="Andersen M.R."/>
            <person name="Archer D.B."/>
            <person name="Baker S.E."/>
            <person name="Benoit I."/>
            <person name="Brakhage A.A."/>
            <person name="Braus G.H."/>
            <person name="Fischer R."/>
            <person name="Frisvad J.C."/>
            <person name="Goldman G.H."/>
            <person name="Houbraken J."/>
            <person name="Oakley B."/>
            <person name="Pocsi I."/>
            <person name="Scazzocchio C."/>
            <person name="Seiboth B."/>
            <person name="vanKuyk P.A."/>
            <person name="Wortman J."/>
            <person name="Dyer P.S."/>
            <person name="Grigoriev I.V."/>
        </authorList>
    </citation>
    <scope>NUCLEOTIDE SEQUENCE [LARGE SCALE GENOMIC DNA]</scope>
    <source>
        <strain evidence="3">DTO 134E9</strain>
    </source>
</reference>
<organism evidence="2 3">
    <name type="scientific">Aspergillus wentii DTO 134E9</name>
    <dbReference type="NCBI Taxonomy" id="1073089"/>
    <lineage>
        <taxon>Eukaryota</taxon>
        <taxon>Fungi</taxon>
        <taxon>Dikarya</taxon>
        <taxon>Ascomycota</taxon>
        <taxon>Pezizomycotina</taxon>
        <taxon>Eurotiomycetes</taxon>
        <taxon>Eurotiomycetidae</taxon>
        <taxon>Eurotiales</taxon>
        <taxon>Aspergillaceae</taxon>
        <taxon>Aspergillus</taxon>
        <taxon>Aspergillus subgen. Cremei</taxon>
    </lineage>
</organism>
<dbReference type="EMBL" id="KV878211">
    <property type="protein sequence ID" value="OJJ36814.1"/>
    <property type="molecule type" value="Genomic_DNA"/>
</dbReference>
<evidence type="ECO:0000313" key="2">
    <source>
        <dbReference type="EMBL" id="OJJ36814.1"/>
    </source>
</evidence>
<evidence type="ECO:0000313" key="3">
    <source>
        <dbReference type="Proteomes" id="UP000184383"/>
    </source>
</evidence>
<evidence type="ECO:0008006" key="4">
    <source>
        <dbReference type="Google" id="ProtNLM"/>
    </source>
</evidence>
<accession>A0A1L9RPG3</accession>
<dbReference type="Proteomes" id="UP000184383">
    <property type="component" value="Unassembled WGS sequence"/>
</dbReference>
<protein>
    <recommendedName>
        <fullName evidence="4">Pectinesterase inhibitor domain-containing protein</fullName>
    </recommendedName>
</protein>
<feature type="chain" id="PRO_5012883056" description="Pectinesterase inhibitor domain-containing protein" evidence="1">
    <location>
        <begin position="21"/>
        <end position="172"/>
    </location>
</feature>
<dbReference type="RefSeq" id="XP_040690490.1">
    <property type="nucleotide sequence ID" value="XM_040835900.1"/>
</dbReference>
<keyword evidence="1" id="KW-0732">Signal</keyword>
<name>A0A1L9RPG3_ASPWE</name>
<keyword evidence="3" id="KW-1185">Reference proteome</keyword>
<dbReference type="OrthoDB" id="5089392at2759"/>
<dbReference type="VEuPathDB" id="FungiDB:ASPWEDRAFT_429248"/>
<dbReference type="GeneID" id="63751748"/>
<gene>
    <name evidence="2" type="ORF">ASPWEDRAFT_429248</name>
</gene>
<dbReference type="AlphaFoldDB" id="A0A1L9RPG3"/>
<proteinExistence type="predicted"/>
<feature type="signal peptide" evidence="1">
    <location>
        <begin position="1"/>
        <end position="20"/>
    </location>
</feature>
<sequence length="172" mass="18283">MQFKLTAVVALLAAATPVVSTKCADDLVKTLNSLFEEAEKTSKAVDAIKLVNIFTDVPQTVTPLSGQIRTVGDAHGSGDCPGLRTEDQKKVCDALETYVKSNEDLTKAITDKADLLKNIPFTAPIGAVLRTYEGVFDTYANKAINAAPTCSDATKLLKSLGDNLTKAIDSYA</sequence>